<name>A0A7I7YHT9_9MYCO</name>
<gene>
    <name evidence="6" type="ORF">MCNS_44410</name>
</gene>
<organism evidence="6 7">
    <name type="scientific">Mycobacterium conspicuum</name>
    <dbReference type="NCBI Taxonomy" id="44010"/>
    <lineage>
        <taxon>Bacteria</taxon>
        <taxon>Bacillati</taxon>
        <taxon>Actinomycetota</taxon>
        <taxon>Actinomycetes</taxon>
        <taxon>Mycobacteriales</taxon>
        <taxon>Mycobacteriaceae</taxon>
        <taxon>Mycobacterium</taxon>
    </lineage>
</organism>
<evidence type="ECO:0000256" key="2">
    <source>
        <dbReference type="ARBA" id="ARBA00005582"/>
    </source>
</evidence>
<dbReference type="EMBL" id="AP022613">
    <property type="protein sequence ID" value="BBZ41378.1"/>
    <property type="molecule type" value="Genomic_DNA"/>
</dbReference>
<dbReference type="Pfam" id="PF00293">
    <property type="entry name" value="NUDIX"/>
    <property type="match status" value="1"/>
</dbReference>
<dbReference type="CDD" id="cd18877">
    <property type="entry name" value="NUDIX_Hydrolase"/>
    <property type="match status" value="1"/>
</dbReference>
<dbReference type="PRINTS" id="PR00502">
    <property type="entry name" value="NUDIXFAMILY"/>
</dbReference>
<keyword evidence="7" id="KW-1185">Reference proteome</keyword>
<dbReference type="AlphaFoldDB" id="A0A7I7YHT9"/>
<comment type="cofactor">
    <cofactor evidence="1">
        <name>Mg(2+)</name>
        <dbReference type="ChEBI" id="CHEBI:18420"/>
    </cofactor>
</comment>
<dbReference type="Proteomes" id="UP000467385">
    <property type="component" value="Chromosome"/>
</dbReference>
<dbReference type="InterPro" id="IPR015797">
    <property type="entry name" value="NUDIX_hydrolase-like_dom_sf"/>
</dbReference>
<dbReference type="InterPro" id="IPR020084">
    <property type="entry name" value="NUDIX_hydrolase_CS"/>
</dbReference>
<dbReference type="PROSITE" id="PS00893">
    <property type="entry name" value="NUDIX_BOX"/>
    <property type="match status" value="1"/>
</dbReference>
<dbReference type="PANTHER" id="PTHR43046:SF2">
    <property type="entry name" value="8-OXO-DGTP DIPHOSPHATASE-RELATED"/>
    <property type="match status" value="1"/>
</dbReference>
<evidence type="ECO:0000259" key="5">
    <source>
        <dbReference type="PROSITE" id="PS51462"/>
    </source>
</evidence>
<dbReference type="InterPro" id="IPR020476">
    <property type="entry name" value="Nudix_hydrolase"/>
</dbReference>
<sequence>MFMRDDGNGWVVSADGNRHWGRYGAAGLLLRAPTPDGAPAVLLQRRALWSHQGGTWGLPGGARDSHETAERAALREAHEETGIRADQIALRGSVVTAAPVGTDWTYTTVIAEAAELLPVVACVESAELRWVAEPDVADLRLHPGLAASWPTLRGMLALTN</sequence>
<dbReference type="PANTHER" id="PTHR43046">
    <property type="entry name" value="GDP-MANNOSE MANNOSYL HYDROLASE"/>
    <property type="match status" value="1"/>
</dbReference>
<keyword evidence="3 4" id="KW-0378">Hydrolase</keyword>
<proteinExistence type="inferred from homology"/>
<dbReference type="InterPro" id="IPR000086">
    <property type="entry name" value="NUDIX_hydrolase_dom"/>
</dbReference>
<evidence type="ECO:0000256" key="3">
    <source>
        <dbReference type="ARBA" id="ARBA00022801"/>
    </source>
</evidence>
<evidence type="ECO:0000256" key="4">
    <source>
        <dbReference type="RuleBase" id="RU003476"/>
    </source>
</evidence>
<dbReference type="GO" id="GO:0016787">
    <property type="term" value="F:hydrolase activity"/>
    <property type="evidence" value="ECO:0007669"/>
    <property type="project" value="UniProtKB-KW"/>
</dbReference>
<dbReference type="PROSITE" id="PS51462">
    <property type="entry name" value="NUDIX"/>
    <property type="match status" value="1"/>
</dbReference>
<accession>A0A7I7YHT9</accession>
<protein>
    <recommendedName>
        <fullName evidence="5">Nudix hydrolase domain-containing protein</fullName>
    </recommendedName>
</protein>
<evidence type="ECO:0000256" key="1">
    <source>
        <dbReference type="ARBA" id="ARBA00001946"/>
    </source>
</evidence>
<dbReference type="Gene3D" id="3.90.79.10">
    <property type="entry name" value="Nucleoside Triphosphate Pyrophosphohydrolase"/>
    <property type="match status" value="1"/>
</dbReference>
<reference evidence="6 7" key="1">
    <citation type="journal article" date="2019" name="Emerg. Microbes Infect.">
        <title>Comprehensive subspecies identification of 175 nontuberculous mycobacteria species based on 7547 genomic profiles.</title>
        <authorList>
            <person name="Matsumoto Y."/>
            <person name="Kinjo T."/>
            <person name="Motooka D."/>
            <person name="Nabeya D."/>
            <person name="Jung N."/>
            <person name="Uechi K."/>
            <person name="Horii T."/>
            <person name="Iida T."/>
            <person name="Fujita J."/>
            <person name="Nakamura S."/>
        </authorList>
    </citation>
    <scope>NUCLEOTIDE SEQUENCE [LARGE SCALE GENOMIC DNA]</scope>
    <source>
        <strain evidence="6 7">JCM 14738</strain>
    </source>
</reference>
<evidence type="ECO:0000313" key="7">
    <source>
        <dbReference type="Proteomes" id="UP000467385"/>
    </source>
</evidence>
<dbReference type="SUPFAM" id="SSF55811">
    <property type="entry name" value="Nudix"/>
    <property type="match status" value="1"/>
</dbReference>
<evidence type="ECO:0000313" key="6">
    <source>
        <dbReference type="EMBL" id="BBZ41378.1"/>
    </source>
</evidence>
<feature type="domain" description="Nudix hydrolase" evidence="5">
    <location>
        <begin position="21"/>
        <end position="154"/>
    </location>
</feature>
<comment type="similarity">
    <text evidence="2 4">Belongs to the Nudix hydrolase family.</text>
</comment>